<accession>A0ABT2WQW3</accession>
<keyword evidence="1" id="KW-0732">Signal</keyword>
<organism evidence="2 3">
    <name type="scientific">Ruegeria marisflavi</name>
    <dbReference type="NCBI Taxonomy" id="2984152"/>
    <lineage>
        <taxon>Bacteria</taxon>
        <taxon>Pseudomonadati</taxon>
        <taxon>Pseudomonadota</taxon>
        <taxon>Alphaproteobacteria</taxon>
        <taxon>Rhodobacterales</taxon>
        <taxon>Roseobacteraceae</taxon>
        <taxon>Ruegeria</taxon>
    </lineage>
</organism>
<reference evidence="2 3" key="1">
    <citation type="submission" date="2022-10" db="EMBL/GenBank/DDBJ databases">
        <title>Ruegeria sp. nov., isolated from ocean surface water.</title>
        <authorList>
            <person name="He W."/>
            <person name="Wang L."/>
            <person name="Zhang D.-F."/>
        </authorList>
    </citation>
    <scope>NUCLEOTIDE SEQUENCE [LARGE SCALE GENOMIC DNA]</scope>
    <source>
        <strain evidence="2 3">WL0004</strain>
    </source>
</reference>
<comment type="caution">
    <text evidence="2">The sequence shown here is derived from an EMBL/GenBank/DDBJ whole genome shotgun (WGS) entry which is preliminary data.</text>
</comment>
<keyword evidence="3" id="KW-1185">Reference proteome</keyword>
<proteinExistence type="predicted"/>
<feature type="chain" id="PRO_5045368686" description="DUF2147 domain-containing protein" evidence="1">
    <location>
        <begin position="21"/>
        <end position="136"/>
    </location>
</feature>
<feature type="signal peptide" evidence="1">
    <location>
        <begin position="1"/>
        <end position="20"/>
    </location>
</feature>
<evidence type="ECO:0000313" key="3">
    <source>
        <dbReference type="Proteomes" id="UP001321014"/>
    </source>
</evidence>
<evidence type="ECO:0000256" key="1">
    <source>
        <dbReference type="SAM" id="SignalP"/>
    </source>
</evidence>
<evidence type="ECO:0008006" key="4">
    <source>
        <dbReference type="Google" id="ProtNLM"/>
    </source>
</evidence>
<sequence length="136" mass="14761">MKTLPGMISLLSLMSGAAWAGQVYDSQVTPRSKDGWIPPRLIIDLDESRGTAVVADGIIMGVVKKPVAAQMSRRGKGSVRLNWEVKGIPVGNVNTQENAQYKAILNTEKKTVTVRAVLSYFDNQPDGWGKCTVTSK</sequence>
<protein>
    <recommendedName>
        <fullName evidence="4">DUF2147 domain-containing protein</fullName>
    </recommendedName>
</protein>
<gene>
    <name evidence="2" type="ORF">OEZ49_09570</name>
</gene>
<dbReference type="EMBL" id="JAOVQN010000008">
    <property type="protein sequence ID" value="MCU9838013.1"/>
    <property type="molecule type" value="Genomic_DNA"/>
</dbReference>
<dbReference type="RefSeq" id="WP_263388092.1">
    <property type="nucleotide sequence ID" value="NZ_JAOVQN010000008.1"/>
</dbReference>
<dbReference type="Proteomes" id="UP001321014">
    <property type="component" value="Unassembled WGS sequence"/>
</dbReference>
<name>A0ABT2WQW3_9RHOB</name>
<evidence type="ECO:0000313" key="2">
    <source>
        <dbReference type="EMBL" id="MCU9838013.1"/>
    </source>
</evidence>